<dbReference type="GO" id="GO:0004553">
    <property type="term" value="F:hydrolase activity, hydrolyzing O-glycosyl compounds"/>
    <property type="evidence" value="ECO:0007669"/>
    <property type="project" value="InterPro"/>
</dbReference>
<name>A0A420XNE1_9ACTN</name>
<feature type="chain" id="PRO_5019143281" evidence="1">
    <location>
        <begin position="32"/>
        <end position="244"/>
    </location>
</feature>
<evidence type="ECO:0000256" key="1">
    <source>
        <dbReference type="SAM" id="SignalP"/>
    </source>
</evidence>
<dbReference type="SMART" id="SM00637">
    <property type="entry name" value="CBD_II"/>
    <property type="match status" value="1"/>
</dbReference>
<keyword evidence="4" id="KW-1185">Reference proteome</keyword>
<dbReference type="InParanoid" id="A0A420XNE1"/>
<dbReference type="OrthoDB" id="9801198at2"/>
<dbReference type="Gene3D" id="2.60.40.290">
    <property type="match status" value="1"/>
</dbReference>
<dbReference type="SUPFAM" id="SSF49384">
    <property type="entry name" value="Carbohydrate-binding domain"/>
    <property type="match status" value="1"/>
</dbReference>
<evidence type="ECO:0000259" key="2">
    <source>
        <dbReference type="PROSITE" id="PS51173"/>
    </source>
</evidence>
<dbReference type="GO" id="GO:0005975">
    <property type="term" value="P:carbohydrate metabolic process"/>
    <property type="evidence" value="ECO:0007669"/>
    <property type="project" value="InterPro"/>
</dbReference>
<dbReference type="PROSITE" id="PS51173">
    <property type="entry name" value="CBM2"/>
    <property type="match status" value="1"/>
</dbReference>
<dbReference type="Proteomes" id="UP000281955">
    <property type="component" value="Unassembled WGS sequence"/>
</dbReference>
<dbReference type="Pfam" id="PF00553">
    <property type="entry name" value="CBM_2"/>
    <property type="match status" value="1"/>
</dbReference>
<organism evidence="3 4">
    <name type="scientific">Motilibacter peucedani</name>
    <dbReference type="NCBI Taxonomy" id="598650"/>
    <lineage>
        <taxon>Bacteria</taxon>
        <taxon>Bacillati</taxon>
        <taxon>Actinomycetota</taxon>
        <taxon>Actinomycetes</taxon>
        <taxon>Motilibacterales</taxon>
        <taxon>Motilibacteraceae</taxon>
        <taxon>Motilibacter</taxon>
    </lineage>
</organism>
<dbReference type="EMBL" id="RBWV01000013">
    <property type="protein sequence ID" value="RKS72792.1"/>
    <property type="molecule type" value="Genomic_DNA"/>
</dbReference>
<dbReference type="RefSeq" id="WP_121194289.1">
    <property type="nucleotide sequence ID" value="NZ_RBWV01000013.1"/>
</dbReference>
<dbReference type="GO" id="GO:0030247">
    <property type="term" value="F:polysaccharide binding"/>
    <property type="evidence" value="ECO:0007669"/>
    <property type="project" value="UniProtKB-UniRule"/>
</dbReference>
<feature type="domain" description="CBM2" evidence="2">
    <location>
        <begin position="38"/>
        <end position="150"/>
    </location>
</feature>
<gene>
    <name evidence="3" type="ORF">CLV35_3043</name>
</gene>
<dbReference type="InterPro" id="IPR008965">
    <property type="entry name" value="CBM2/CBM3_carb-bd_dom_sf"/>
</dbReference>
<protein>
    <submittedName>
        <fullName evidence="3">Cellulose binding domain-containing protein</fullName>
    </submittedName>
</protein>
<dbReference type="InterPro" id="IPR012291">
    <property type="entry name" value="CBM2_carb-bd_dom_sf"/>
</dbReference>
<dbReference type="AlphaFoldDB" id="A0A420XNE1"/>
<keyword evidence="1" id="KW-0732">Signal</keyword>
<comment type="caution">
    <text evidence="3">The sequence shown here is derived from an EMBL/GenBank/DDBJ whole genome shotgun (WGS) entry which is preliminary data.</text>
</comment>
<dbReference type="Pfam" id="PF22888">
    <property type="entry name" value="FIMAH"/>
    <property type="match status" value="1"/>
</dbReference>
<accession>A0A420XNE1</accession>
<reference evidence="3 4" key="1">
    <citation type="submission" date="2018-10" db="EMBL/GenBank/DDBJ databases">
        <title>Genomic Encyclopedia of Archaeal and Bacterial Type Strains, Phase II (KMG-II): from individual species to whole genera.</title>
        <authorList>
            <person name="Goeker M."/>
        </authorList>
    </citation>
    <scope>NUCLEOTIDE SEQUENCE [LARGE SCALE GENOMIC DNA]</scope>
    <source>
        <strain evidence="3 4">RP-AC37</strain>
    </source>
</reference>
<dbReference type="InterPro" id="IPR001919">
    <property type="entry name" value="CBD2"/>
</dbReference>
<evidence type="ECO:0000313" key="3">
    <source>
        <dbReference type="EMBL" id="RKS72792.1"/>
    </source>
</evidence>
<sequence length="244" mass="25771">MKLQTSRTAAAALAGATALALTGSLASTASADSGKPAPTTTVDSCKATYKLNGAWNGRHTGFTSTLRFWNTGTAPISDWTLTFTFGGTRQTVTKLWSAAWEQDGATVTATPLAFNRTIQPGKQLTVGFIADGVNANPTSVTLSGTACGETASKGTVVPGLSVTLKQMIEGYAASGDLRDNLLHSLRNRAQQIARDEAHGNQKLEIYHLRAFRKQFTYSRGRTDVTPGASAALQNLARTMLTSTL</sequence>
<feature type="signal peptide" evidence="1">
    <location>
        <begin position="1"/>
        <end position="31"/>
    </location>
</feature>
<proteinExistence type="predicted"/>
<dbReference type="InterPro" id="IPR054470">
    <property type="entry name" value="FIMAH_dom"/>
</dbReference>
<evidence type="ECO:0000313" key="4">
    <source>
        <dbReference type="Proteomes" id="UP000281955"/>
    </source>
</evidence>